<evidence type="ECO:0000313" key="3">
    <source>
        <dbReference type="Proteomes" id="UP001186118"/>
    </source>
</evidence>
<dbReference type="AlphaFoldDB" id="A0AAE4Q734"/>
<dbReference type="EMBL" id="JAGQEX010000023">
    <property type="protein sequence ID" value="MDV5977691.1"/>
    <property type="molecule type" value="Genomic_DNA"/>
</dbReference>
<dbReference type="Proteomes" id="UP001186118">
    <property type="component" value="Unassembled WGS sequence"/>
</dbReference>
<sequence length="92" mass="10232">MSKKKIGIISGLLGAGLVIGLGIMINDYYQEKERQQVTRDLRAFFSKLGQIDVLYVTTVKNSSEPISGGVVMTGGKQYLYTYHNGHISFEEE</sequence>
<dbReference type="Gene3D" id="3.10.450.400">
    <property type="entry name" value="Uncharacterised protein PF15513, DUF4651"/>
    <property type="match status" value="1"/>
</dbReference>
<dbReference type="InterPro" id="IPR028105">
    <property type="entry name" value="DUF4651"/>
</dbReference>
<dbReference type="RefSeq" id="WP_003046210.1">
    <property type="nucleotide sequence ID" value="NZ_BEWZ01000020.1"/>
</dbReference>
<dbReference type="GeneID" id="49628204"/>
<keyword evidence="1" id="KW-0472">Membrane</keyword>
<keyword evidence="1" id="KW-1133">Transmembrane helix</keyword>
<feature type="transmembrane region" description="Helical" evidence="1">
    <location>
        <begin position="6"/>
        <end position="29"/>
    </location>
</feature>
<proteinExistence type="predicted"/>
<accession>A0AAE4Q734</accession>
<keyword evidence="1" id="KW-0812">Transmembrane</keyword>
<name>A0AAE4Q734_STRCB</name>
<organism evidence="2 3">
    <name type="scientific">Streptococcus canis</name>
    <dbReference type="NCBI Taxonomy" id="1329"/>
    <lineage>
        <taxon>Bacteria</taxon>
        <taxon>Bacillati</taxon>
        <taxon>Bacillota</taxon>
        <taxon>Bacilli</taxon>
        <taxon>Lactobacillales</taxon>
        <taxon>Streptococcaceae</taxon>
        <taxon>Streptococcus</taxon>
    </lineage>
</organism>
<protein>
    <submittedName>
        <fullName evidence="2">DUF4651 domain-containing protein</fullName>
    </submittedName>
</protein>
<dbReference type="Pfam" id="PF15513">
    <property type="entry name" value="DUF4651"/>
    <property type="match status" value="1"/>
</dbReference>
<comment type="caution">
    <text evidence="2">The sequence shown here is derived from an EMBL/GenBank/DDBJ whole genome shotgun (WGS) entry which is preliminary data.</text>
</comment>
<evidence type="ECO:0000313" key="2">
    <source>
        <dbReference type="EMBL" id="MDV5977691.1"/>
    </source>
</evidence>
<reference evidence="2" key="1">
    <citation type="submission" date="2021-04" db="EMBL/GenBank/DDBJ databases">
        <title>Draft genomes of 20 S. canis strains.</title>
        <authorList>
            <person name="Pagnossin D."/>
            <person name="Weir W."/>
            <person name="Smith A."/>
            <person name="Ure R."/>
            <person name="Oravcova K."/>
        </authorList>
    </citation>
    <scope>NUCLEOTIDE SEQUENCE</scope>
    <source>
        <strain evidence="2">284</strain>
    </source>
</reference>
<evidence type="ECO:0000256" key="1">
    <source>
        <dbReference type="SAM" id="Phobius"/>
    </source>
</evidence>
<gene>
    <name evidence="2" type="ORF">KB584_09545</name>
</gene>